<protein>
    <submittedName>
        <fullName evidence="1">Uncharacterized protein</fullName>
    </submittedName>
</protein>
<dbReference type="EMBL" id="QAPG01000246">
    <property type="protein sequence ID" value="TDZ29499.1"/>
    <property type="molecule type" value="Genomic_DNA"/>
</dbReference>
<dbReference type="AlphaFoldDB" id="A0A4V3HQX6"/>
<evidence type="ECO:0000313" key="1">
    <source>
        <dbReference type="EMBL" id="TDZ29499.1"/>
    </source>
</evidence>
<evidence type="ECO:0000313" key="2">
    <source>
        <dbReference type="Proteomes" id="UP000295083"/>
    </source>
</evidence>
<gene>
    <name evidence="1" type="ORF">C8035_v005624</name>
</gene>
<accession>A0A4V3HQX6</accession>
<proteinExistence type="predicted"/>
<comment type="caution">
    <text evidence="1">The sequence shown here is derived from an EMBL/GenBank/DDBJ whole genome shotgun (WGS) entry which is preliminary data.</text>
</comment>
<keyword evidence="2" id="KW-1185">Reference proteome</keyword>
<sequence>MILVRLIKLRELVNLELRRSLRSLLVSIFKVNKYRIPILLDKPFYQVKKWFIVIHLLY</sequence>
<reference evidence="1 2" key="1">
    <citation type="submission" date="2018-11" db="EMBL/GenBank/DDBJ databases">
        <title>Genome sequence and assembly of Colletotrichum spinosum.</title>
        <authorList>
            <person name="Gan P."/>
            <person name="Shirasu K."/>
        </authorList>
    </citation>
    <scope>NUCLEOTIDE SEQUENCE [LARGE SCALE GENOMIC DNA]</scope>
    <source>
        <strain evidence="1 2">CBS 515.97</strain>
    </source>
</reference>
<dbReference type="Proteomes" id="UP000295083">
    <property type="component" value="Unassembled WGS sequence"/>
</dbReference>
<name>A0A4V3HQX6_9PEZI</name>
<organism evidence="1 2">
    <name type="scientific">Colletotrichum spinosum</name>
    <dbReference type="NCBI Taxonomy" id="1347390"/>
    <lineage>
        <taxon>Eukaryota</taxon>
        <taxon>Fungi</taxon>
        <taxon>Dikarya</taxon>
        <taxon>Ascomycota</taxon>
        <taxon>Pezizomycotina</taxon>
        <taxon>Sordariomycetes</taxon>
        <taxon>Hypocreomycetidae</taxon>
        <taxon>Glomerellales</taxon>
        <taxon>Glomerellaceae</taxon>
        <taxon>Colletotrichum</taxon>
        <taxon>Colletotrichum orbiculare species complex</taxon>
    </lineage>
</organism>